<dbReference type="Proteomes" id="UP000176409">
    <property type="component" value="Unassembled WGS sequence"/>
</dbReference>
<evidence type="ECO:0000313" key="2">
    <source>
        <dbReference type="Proteomes" id="UP000176409"/>
    </source>
</evidence>
<dbReference type="AlphaFoldDB" id="A0A1F6AWY5"/>
<name>A0A1F6AWY5_9BACT</name>
<dbReference type="EMBL" id="MFJZ01000056">
    <property type="protein sequence ID" value="OGG29204.1"/>
    <property type="molecule type" value="Genomic_DNA"/>
</dbReference>
<accession>A0A1F6AWY5</accession>
<gene>
    <name evidence="1" type="ORF">A2973_03695</name>
</gene>
<organism evidence="1 2">
    <name type="scientific">Candidatus Gottesmanbacteria bacterium RIFCSPLOWO2_01_FULL_49_10</name>
    <dbReference type="NCBI Taxonomy" id="1798396"/>
    <lineage>
        <taxon>Bacteria</taxon>
        <taxon>Candidatus Gottesmaniibacteriota</taxon>
    </lineage>
</organism>
<reference evidence="1 2" key="1">
    <citation type="journal article" date="2016" name="Nat. Commun.">
        <title>Thousands of microbial genomes shed light on interconnected biogeochemical processes in an aquifer system.</title>
        <authorList>
            <person name="Anantharaman K."/>
            <person name="Brown C.T."/>
            <person name="Hug L.A."/>
            <person name="Sharon I."/>
            <person name="Castelle C.J."/>
            <person name="Probst A.J."/>
            <person name="Thomas B.C."/>
            <person name="Singh A."/>
            <person name="Wilkins M.J."/>
            <person name="Karaoz U."/>
            <person name="Brodie E.L."/>
            <person name="Williams K.H."/>
            <person name="Hubbard S.S."/>
            <person name="Banfield J.F."/>
        </authorList>
    </citation>
    <scope>NUCLEOTIDE SEQUENCE [LARGE SCALE GENOMIC DNA]</scope>
</reference>
<sequence>MTNLRHGWDMTISDRVHYPQNSRVIGEYITHRVPTGTEILIAAFPAFHLGQELTFRTEGKYSIVSDESKKVLNRYNGQLLILLRPEDEVIADITARFPSLGILRTIDGIPLGDLVMVTPFGEE</sequence>
<protein>
    <submittedName>
        <fullName evidence="1">Uncharacterized protein</fullName>
    </submittedName>
</protein>
<proteinExistence type="predicted"/>
<evidence type="ECO:0000313" key="1">
    <source>
        <dbReference type="EMBL" id="OGG29204.1"/>
    </source>
</evidence>
<comment type="caution">
    <text evidence="1">The sequence shown here is derived from an EMBL/GenBank/DDBJ whole genome shotgun (WGS) entry which is preliminary data.</text>
</comment>